<evidence type="ECO:0000256" key="2">
    <source>
        <dbReference type="ARBA" id="ARBA00009928"/>
    </source>
</evidence>
<organism evidence="11 12">
    <name type="scientific">Klebsormidium nitens</name>
    <name type="common">Green alga</name>
    <name type="synonym">Ulothrix nitens</name>
    <dbReference type="NCBI Taxonomy" id="105231"/>
    <lineage>
        <taxon>Eukaryota</taxon>
        <taxon>Viridiplantae</taxon>
        <taxon>Streptophyta</taxon>
        <taxon>Klebsormidiophyceae</taxon>
        <taxon>Klebsormidiales</taxon>
        <taxon>Klebsormidiaceae</taxon>
        <taxon>Klebsormidium</taxon>
    </lineage>
</organism>
<proteinExistence type="inferred from homology"/>
<dbReference type="Pfam" id="PF12142">
    <property type="entry name" value="PPO1_DWL"/>
    <property type="match status" value="1"/>
</dbReference>
<dbReference type="PROSITE" id="PS00497">
    <property type="entry name" value="TYROSINASE_1"/>
    <property type="match status" value="1"/>
</dbReference>
<evidence type="ECO:0000256" key="6">
    <source>
        <dbReference type="ARBA" id="ARBA00023008"/>
    </source>
</evidence>
<keyword evidence="12" id="KW-1185">Reference proteome</keyword>
<keyword evidence="7" id="KW-1015">Disulfide bond</keyword>
<dbReference type="PANTHER" id="PTHR11474">
    <property type="entry name" value="TYROSINASE FAMILY MEMBER"/>
    <property type="match status" value="1"/>
</dbReference>
<dbReference type="OrthoDB" id="812518at2759"/>
<dbReference type="GO" id="GO:0046872">
    <property type="term" value="F:metal ion binding"/>
    <property type="evidence" value="ECO:0007669"/>
    <property type="project" value="UniProtKB-KW"/>
</dbReference>
<evidence type="ECO:0000259" key="10">
    <source>
        <dbReference type="PROSITE" id="PS00498"/>
    </source>
</evidence>
<keyword evidence="3" id="KW-0479">Metal-binding</keyword>
<dbReference type="Pfam" id="PF00264">
    <property type="entry name" value="Tyrosinase"/>
    <property type="match status" value="1"/>
</dbReference>
<evidence type="ECO:0000256" key="1">
    <source>
        <dbReference type="ARBA" id="ARBA00001973"/>
    </source>
</evidence>
<dbReference type="AlphaFoldDB" id="A0A1Y1HVY3"/>
<dbReference type="Pfam" id="PF12143">
    <property type="entry name" value="PPO1_KFDV"/>
    <property type="match status" value="1"/>
</dbReference>
<name>A0A1Y1HVY3_KLENI</name>
<feature type="domain" description="Tyrosinase copper-binding" evidence="10">
    <location>
        <begin position="420"/>
        <end position="431"/>
    </location>
</feature>
<dbReference type="OMA" id="QANFENM"/>
<dbReference type="EMBL" id="DF237021">
    <property type="protein sequence ID" value="GAQ81141.1"/>
    <property type="molecule type" value="Genomic_DNA"/>
</dbReference>
<dbReference type="InterPro" id="IPR050316">
    <property type="entry name" value="Tyrosinase/Hemocyanin"/>
</dbReference>
<dbReference type="InterPro" id="IPR008922">
    <property type="entry name" value="Di-copper_centre_dom_sf"/>
</dbReference>
<accession>A0A1Y1HVY3</accession>
<dbReference type="STRING" id="105231.A0A1Y1HVY3"/>
<evidence type="ECO:0000256" key="5">
    <source>
        <dbReference type="ARBA" id="ARBA00023002"/>
    </source>
</evidence>
<evidence type="ECO:0000256" key="8">
    <source>
        <dbReference type="SAM" id="MobiDB-lite"/>
    </source>
</evidence>
<keyword evidence="6" id="KW-0186">Copper</keyword>
<evidence type="ECO:0000313" key="11">
    <source>
        <dbReference type="EMBL" id="GAQ81141.1"/>
    </source>
</evidence>
<dbReference type="InterPro" id="IPR002227">
    <property type="entry name" value="Tyrosinase_Cu-bd"/>
</dbReference>
<evidence type="ECO:0000256" key="4">
    <source>
        <dbReference type="ARBA" id="ARBA00022784"/>
    </source>
</evidence>
<keyword evidence="5" id="KW-0560">Oxidoreductase</keyword>
<protein>
    <recommendedName>
        <fullName evidence="9 10">Tyrosinase copper-binding domain-containing protein</fullName>
    </recommendedName>
</protein>
<keyword evidence="4" id="KW-0883">Thioether bond</keyword>
<feature type="region of interest" description="Disordered" evidence="8">
    <location>
        <begin position="99"/>
        <end position="122"/>
    </location>
</feature>
<dbReference type="PROSITE" id="PS00498">
    <property type="entry name" value="TYROSINASE_2"/>
    <property type="match status" value="1"/>
</dbReference>
<reference evidence="11 12" key="1">
    <citation type="journal article" date="2014" name="Nat. Commun.">
        <title>Klebsormidium flaccidum genome reveals primary factors for plant terrestrial adaptation.</title>
        <authorList>
            <person name="Hori K."/>
            <person name="Maruyama F."/>
            <person name="Fujisawa T."/>
            <person name="Togashi T."/>
            <person name="Yamamoto N."/>
            <person name="Seo M."/>
            <person name="Sato S."/>
            <person name="Yamada T."/>
            <person name="Mori H."/>
            <person name="Tajima N."/>
            <person name="Moriyama T."/>
            <person name="Ikeuchi M."/>
            <person name="Watanabe M."/>
            <person name="Wada H."/>
            <person name="Kobayashi K."/>
            <person name="Saito M."/>
            <person name="Masuda T."/>
            <person name="Sasaki-Sekimoto Y."/>
            <person name="Mashiguchi K."/>
            <person name="Awai K."/>
            <person name="Shimojima M."/>
            <person name="Masuda S."/>
            <person name="Iwai M."/>
            <person name="Nobusawa T."/>
            <person name="Narise T."/>
            <person name="Kondo S."/>
            <person name="Saito H."/>
            <person name="Sato R."/>
            <person name="Murakawa M."/>
            <person name="Ihara Y."/>
            <person name="Oshima-Yamada Y."/>
            <person name="Ohtaka K."/>
            <person name="Satoh M."/>
            <person name="Sonobe K."/>
            <person name="Ishii M."/>
            <person name="Ohtani R."/>
            <person name="Kanamori-Sato M."/>
            <person name="Honoki R."/>
            <person name="Miyazaki D."/>
            <person name="Mochizuki H."/>
            <person name="Umetsu J."/>
            <person name="Higashi K."/>
            <person name="Shibata D."/>
            <person name="Kamiya Y."/>
            <person name="Sato N."/>
            <person name="Nakamura Y."/>
            <person name="Tabata S."/>
            <person name="Ida S."/>
            <person name="Kurokawa K."/>
            <person name="Ohta H."/>
        </authorList>
    </citation>
    <scope>NUCLEOTIDE SEQUENCE [LARGE SCALE GENOMIC DNA]</scope>
    <source>
        <strain evidence="11 12">NIES-2285</strain>
    </source>
</reference>
<dbReference type="Gene3D" id="1.10.1280.10">
    <property type="entry name" value="Di-copper center containing domain from catechol oxidase"/>
    <property type="match status" value="1"/>
</dbReference>
<evidence type="ECO:0000256" key="3">
    <source>
        <dbReference type="ARBA" id="ARBA00022723"/>
    </source>
</evidence>
<dbReference type="Proteomes" id="UP000054558">
    <property type="component" value="Unassembled WGS sequence"/>
</dbReference>
<evidence type="ECO:0000256" key="7">
    <source>
        <dbReference type="ARBA" id="ARBA00023157"/>
    </source>
</evidence>
<gene>
    <name evidence="11" type="ORF">KFL_000720100</name>
</gene>
<sequence>MAPLAVVRVRAQLLSPAEQPLHCSVQQALLRECTPIGARNGRSITQLQHISNPAIGSRFAGVLGRQGKTDSKSSFLYGLSCNRRRVGADTNDAQLSAARRSANRTLPVRATAPQEEEPVSSNTPDLLVARRQVLAAGGATAAGLLLPSQGQAAPIVLRPADLAACADDCCVNIRPNGIPPRVPFTPLAGPVRTRKATGNLTTQERRMFNRAYQLLRQKAREDPTDPRWYLQQAHVHCAYCNELYQYSFQGARYPLQVHSSWLFLPWHRLYLHFHERILISLLKTDPEFASQADSFALPFWNYDALNAASPDCRTPQIYVDQTGLPFLYDSTRSEQSKSTLVSFNRAAPTLPAAQVISDNTATMRAQIFQATTANLFFGNPLRAGDPLSRRRPGQLEISPHNPVHVWVGGNMGQFGTAGQDPIFYGHHGNLDRLWSVWLTLPGGNRRNFVDPDWLGASFLFFDENRNLVEAKVSDAINTQASLRYAYEDVPIPWATAPAPAPRNFAPSQRRLLAVDEVTQKLDSLGPATSASPAVQLNKEPLVISSVPRSPPSDLGAGRNPGAVAGLLRSSGVSGLARRAGIGALTVPDFQEEVLVLQGVSYPSDQPAHFNVFINLPDATPNTPLDCAQYAGSFTTVPMGMMMSQTMTSEVDVRISISSVLESLGLTDSSDFGVTIVPAAGEGSEFGDVSIKGVAIEYDS</sequence>
<comment type="similarity">
    <text evidence="2">Belongs to the tyrosinase family.</text>
</comment>
<dbReference type="InterPro" id="IPR022739">
    <property type="entry name" value="Polyphenol_oxidase_cen"/>
</dbReference>
<dbReference type="GO" id="GO:0004097">
    <property type="term" value="F:catechol oxidase activity"/>
    <property type="evidence" value="ECO:0007669"/>
    <property type="project" value="InterPro"/>
</dbReference>
<dbReference type="PANTHER" id="PTHR11474:SF76">
    <property type="entry name" value="SHKT DOMAIN-CONTAINING PROTEIN"/>
    <property type="match status" value="1"/>
</dbReference>
<feature type="domain" description="Tyrosinase copper-binding" evidence="9">
    <location>
        <begin position="258"/>
        <end position="275"/>
    </location>
</feature>
<evidence type="ECO:0000313" key="12">
    <source>
        <dbReference type="Proteomes" id="UP000054558"/>
    </source>
</evidence>
<dbReference type="SUPFAM" id="SSF48056">
    <property type="entry name" value="Di-copper centre-containing domain"/>
    <property type="match status" value="1"/>
</dbReference>
<comment type="cofactor">
    <cofactor evidence="1">
        <name>Cu(2+)</name>
        <dbReference type="ChEBI" id="CHEBI:29036"/>
    </cofactor>
</comment>
<evidence type="ECO:0000259" key="9">
    <source>
        <dbReference type="PROSITE" id="PS00497"/>
    </source>
</evidence>
<dbReference type="PRINTS" id="PR00092">
    <property type="entry name" value="TYROSINASE"/>
</dbReference>
<dbReference type="InterPro" id="IPR022740">
    <property type="entry name" value="Polyphenol_oxidase_C"/>
</dbReference>